<geneLocation type="plasmid" evidence="5">
    <name>pedy32-46i</name>
</geneLocation>
<proteinExistence type="predicted"/>
<dbReference type="InterPro" id="IPR036390">
    <property type="entry name" value="WH_DNA-bd_sf"/>
</dbReference>
<feature type="compositionally biased region" description="Basic and acidic residues" evidence="1">
    <location>
        <begin position="195"/>
        <end position="205"/>
    </location>
</feature>
<accession>A0A346Y6P3</accession>
<dbReference type="Gene3D" id="3.90.79.10">
    <property type="entry name" value="Nucleoside Triphosphate Pyrophosphohydrolase"/>
    <property type="match status" value="1"/>
</dbReference>
<dbReference type="PANTHER" id="PTHR43736:SF4">
    <property type="entry name" value="SLR1690 PROTEIN"/>
    <property type="match status" value="1"/>
</dbReference>
<feature type="region of interest" description="Disordered" evidence="1">
    <location>
        <begin position="195"/>
        <end position="229"/>
    </location>
</feature>
<name>A0A346Y6P3_9ACTN</name>
<dbReference type="InterPro" id="IPR000086">
    <property type="entry name" value="NUDIX_hydrolase_dom"/>
</dbReference>
<sequence>MTDTCYDPTDYPPFAVTADVVVITVRDGKAMVLAHKRDGNPHAGRRALPGTFIAPDEDAEATALRALTVKAGIALGVGHLEQLATYSAPDRDPRMRVVSVAHVALVPDPGDPPMGEWTEPDTDGWAFDHATVVADGMERARAKIEYTGLAASLAGETFTLTDLSDVYEALWGHAPGYSAFRRKVLAADGFVEETGETRPANKDGSGRPTKLYRAGKGTTLHPPITRDTT</sequence>
<dbReference type="EMBL" id="CP031166">
    <property type="protein sequence ID" value="AXV10140.1"/>
    <property type="molecule type" value="Genomic_DNA"/>
</dbReference>
<feature type="domain" description="NrtR DNA-binding winged helix" evidence="3">
    <location>
        <begin position="152"/>
        <end position="213"/>
    </location>
</feature>
<evidence type="ECO:0000313" key="5">
    <source>
        <dbReference type="Proteomes" id="UP000264006"/>
    </source>
</evidence>
<organism evidence="4 5">
    <name type="scientific">Euzebya pacifica</name>
    <dbReference type="NCBI Taxonomy" id="1608957"/>
    <lineage>
        <taxon>Bacteria</taxon>
        <taxon>Bacillati</taxon>
        <taxon>Actinomycetota</taxon>
        <taxon>Nitriliruptoria</taxon>
        <taxon>Euzebyales</taxon>
    </lineage>
</organism>
<dbReference type="InterPro" id="IPR054105">
    <property type="entry name" value="WHD_NrtR"/>
</dbReference>
<dbReference type="SUPFAM" id="SSF46785">
    <property type="entry name" value="Winged helix' DNA-binding domain"/>
    <property type="match status" value="1"/>
</dbReference>
<evidence type="ECO:0000313" key="4">
    <source>
        <dbReference type="EMBL" id="AXV10140.1"/>
    </source>
</evidence>
<gene>
    <name evidence="4" type="ORF">DVS28_b0370</name>
</gene>
<dbReference type="RefSeq" id="WP_114594718.1">
    <property type="nucleotide sequence ID" value="NZ_CP031166.1"/>
</dbReference>
<dbReference type="InterPro" id="IPR015797">
    <property type="entry name" value="NUDIX_hydrolase-like_dom_sf"/>
</dbReference>
<dbReference type="Pfam" id="PF21906">
    <property type="entry name" value="WHD_NrtR"/>
    <property type="match status" value="1"/>
</dbReference>
<evidence type="ECO:0000259" key="2">
    <source>
        <dbReference type="Pfam" id="PF00293"/>
    </source>
</evidence>
<keyword evidence="4" id="KW-0614">Plasmid</keyword>
<dbReference type="AlphaFoldDB" id="A0A346Y6P3"/>
<dbReference type="PANTHER" id="PTHR43736">
    <property type="entry name" value="ADP-RIBOSE PYROPHOSPHATASE"/>
    <property type="match status" value="1"/>
</dbReference>
<reference evidence="4 5" key="1">
    <citation type="submission" date="2018-09" db="EMBL/GenBank/DDBJ databases">
        <title>Complete genome sequence of Euzebya sp. DY32-46 isolated from seawater of Pacific Ocean.</title>
        <authorList>
            <person name="Xu L."/>
            <person name="Wu Y.-H."/>
            <person name="Xu X.-W."/>
        </authorList>
    </citation>
    <scope>NUCLEOTIDE SEQUENCE [LARGE SCALE GENOMIC DNA]</scope>
    <source>
        <strain evidence="4 5">DY32-46</strain>
        <plasmid evidence="5">pedy32-46i</plasmid>
    </source>
</reference>
<protein>
    <submittedName>
        <fullName evidence="4">Putative Nudix-like regulator</fullName>
    </submittedName>
</protein>
<feature type="domain" description="Nudix hydrolase" evidence="2">
    <location>
        <begin position="18"/>
        <end position="132"/>
    </location>
</feature>
<evidence type="ECO:0000256" key="1">
    <source>
        <dbReference type="SAM" id="MobiDB-lite"/>
    </source>
</evidence>
<dbReference type="CDD" id="cd18873">
    <property type="entry name" value="NUDIX_NadM_like"/>
    <property type="match status" value="1"/>
</dbReference>
<dbReference type="KEGG" id="euz:DVS28_b0370"/>
<keyword evidence="5" id="KW-1185">Reference proteome</keyword>
<dbReference type="Proteomes" id="UP000264006">
    <property type="component" value="Plasmid pEDY32-46I"/>
</dbReference>
<dbReference type="OrthoDB" id="9786141at2"/>
<dbReference type="SUPFAM" id="SSF55811">
    <property type="entry name" value="Nudix"/>
    <property type="match status" value="1"/>
</dbReference>
<dbReference type="Pfam" id="PF00293">
    <property type="entry name" value="NUDIX"/>
    <property type="match status" value="1"/>
</dbReference>
<dbReference type="InterPro" id="IPR036388">
    <property type="entry name" value="WH-like_DNA-bd_sf"/>
</dbReference>
<evidence type="ECO:0000259" key="3">
    <source>
        <dbReference type="Pfam" id="PF21906"/>
    </source>
</evidence>
<dbReference type="Gene3D" id="1.10.10.10">
    <property type="entry name" value="Winged helix-like DNA-binding domain superfamily/Winged helix DNA-binding domain"/>
    <property type="match status" value="1"/>
</dbReference>